<dbReference type="PANTHER" id="PTHR11575:SF6">
    <property type="entry name" value="2',3'-CYCLIC-NUCLEOTIDE 2'-PHOSPHODIESTERASE_3'-NUCLEOTIDASE"/>
    <property type="match status" value="1"/>
</dbReference>
<dbReference type="PATRIC" id="fig|1397108.4.peg.1301"/>
<dbReference type="Pfam" id="PF02872">
    <property type="entry name" value="5_nucleotid_C"/>
    <property type="match status" value="1"/>
</dbReference>
<evidence type="ECO:0000256" key="4">
    <source>
        <dbReference type="ARBA" id="ARBA00004196"/>
    </source>
</evidence>
<dbReference type="GO" id="GO:0008663">
    <property type="term" value="F:2',3'-cyclic-nucleotide 2'-phosphodiesterase activity"/>
    <property type="evidence" value="ECO:0007669"/>
    <property type="project" value="UniProtKB-EC"/>
</dbReference>
<gene>
    <name evidence="12" type="ORF">IMCC12053_1269</name>
</gene>
<dbReference type="GO" id="GO:0046872">
    <property type="term" value="F:metal ion binding"/>
    <property type="evidence" value="ECO:0007669"/>
    <property type="project" value="UniProtKB-KW"/>
</dbReference>
<dbReference type="GO" id="GO:0000166">
    <property type="term" value="F:nucleotide binding"/>
    <property type="evidence" value="ECO:0007669"/>
    <property type="project" value="UniProtKB-KW"/>
</dbReference>
<comment type="catalytic activity">
    <reaction evidence="2">
        <text>a nucleoside 2',3'-cyclic phosphate + H2O = a nucleoside 3'-phosphate + H(+)</text>
        <dbReference type="Rhea" id="RHEA:19621"/>
        <dbReference type="ChEBI" id="CHEBI:15377"/>
        <dbReference type="ChEBI" id="CHEBI:15378"/>
        <dbReference type="ChEBI" id="CHEBI:66949"/>
        <dbReference type="ChEBI" id="CHEBI:66954"/>
        <dbReference type="EC" id="3.1.4.16"/>
    </reaction>
</comment>
<evidence type="ECO:0000256" key="6">
    <source>
        <dbReference type="ARBA" id="ARBA00022723"/>
    </source>
</evidence>
<dbReference type="CDD" id="cd07410">
    <property type="entry name" value="MPP_CpdB_N"/>
    <property type="match status" value="1"/>
</dbReference>
<proteinExistence type="inferred from homology"/>
<dbReference type="RefSeq" id="WP_143089966.1">
    <property type="nucleotide sequence ID" value="NZ_CP012023.1"/>
</dbReference>
<dbReference type="PRINTS" id="PR01607">
    <property type="entry name" value="APYRASEFAMLY"/>
</dbReference>
<dbReference type="InterPro" id="IPR041827">
    <property type="entry name" value="CpdB_N"/>
</dbReference>
<protein>
    <submittedName>
        <fullName evidence="12">2',3'-cyclic-nucleotide 2'-phosphodiesterase</fullName>
        <ecNumber evidence="12">3.1.4.16</ecNumber>
    </submittedName>
</protein>
<evidence type="ECO:0000256" key="7">
    <source>
        <dbReference type="ARBA" id="ARBA00022729"/>
    </source>
</evidence>
<comment type="catalytic activity">
    <reaction evidence="1">
        <text>a ribonucleoside 3'-phosphate + H2O = a ribonucleoside + phosphate</text>
        <dbReference type="Rhea" id="RHEA:10144"/>
        <dbReference type="ChEBI" id="CHEBI:13197"/>
        <dbReference type="ChEBI" id="CHEBI:15377"/>
        <dbReference type="ChEBI" id="CHEBI:18254"/>
        <dbReference type="ChEBI" id="CHEBI:43474"/>
        <dbReference type="EC" id="3.1.3.6"/>
    </reaction>
</comment>
<accession>A0A0N9ZFG1</accession>
<dbReference type="GO" id="GO:0008254">
    <property type="term" value="F:3'-nucleotidase activity"/>
    <property type="evidence" value="ECO:0007669"/>
    <property type="project" value="UniProtKB-EC"/>
</dbReference>
<dbReference type="SUPFAM" id="SSF56300">
    <property type="entry name" value="Metallo-dependent phosphatases"/>
    <property type="match status" value="1"/>
</dbReference>
<evidence type="ECO:0000256" key="8">
    <source>
        <dbReference type="ARBA" id="ARBA00022741"/>
    </source>
</evidence>
<comment type="subcellular location">
    <subcellularLocation>
        <location evidence="4">Cell envelope</location>
    </subcellularLocation>
</comment>
<reference evidence="12 13" key="1">
    <citation type="submission" date="2015-05" db="EMBL/GenBank/DDBJ databases">
        <authorList>
            <person name="Wang D.B."/>
            <person name="Wang M."/>
        </authorList>
    </citation>
    <scope>NUCLEOTIDE SEQUENCE [LARGE SCALE GENOMIC DNA]</scope>
    <source>
        <strain evidence="12 13">IMCC 12053</strain>
    </source>
</reference>
<dbReference type="KEGG" id="cmar:IMCC12053_1269"/>
<dbReference type="GO" id="GO:0009166">
    <property type="term" value="P:nucleotide catabolic process"/>
    <property type="evidence" value="ECO:0007669"/>
    <property type="project" value="InterPro"/>
</dbReference>
<keyword evidence="7" id="KW-0732">Signal</keyword>
<keyword evidence="8 11" id="KW-0547">Nucleotide-binding</keyword>
<sequence>MTQPHTFSTDTRADHAHLRIMSTTDLHMQIFPYDYCGDRATDATGLARTAALIAKGRAEARNTLLVDNGDFLQGTPMADFVAADHAQGRDTPHPMIAAMNVLGYDAGTLGNHEFNFGLDHLKWAISRADHPIVSANLIEIPDETSTQDTTVFDPYVILDREIIDGAGKSHPIKVGLLGLLPPQVTMWDRTHLAGKASTRDIMQTARKFVPQMKQHGADIIVLLCHTGIAGEDEYEGMENAAIPLAALEGVDALITGHLHLLFPSPQFAQTPVVDSENGFIHGKPAVMAGSCGSHLGLIDLMLERTGDTWAVRKANVEVRPILERNPSGCARPLVESVEAIIAAVEHDHLGTLDFARRPIGQTDVPLHSYFSLLGTDRSMKLIADAQRDYVADAIAHSEHAHLPILSAVSPSKAGGRAGPENYTAMPVGILAIKNISDLYPFRDRVCAVRVSGAQLRAWLERTSTAFNQITPNTASTACDQTLRNPHAPAYFFDVIFGIDYQIDLSQLARFDGSGNEINPTATRVRNLSYNGSPVSDDMEFVVVASDYRANGGGHFPGADGSTVIFDGPDLIGDILARHIRTCGVPTTQTTPNWSFCPIGGTPVMFETSPKAKHHLDELSHLNVTGFAVGASGFGQIRLLL</sequence>
<dbReference type="AlphaFoldDB" id="A0A0N9ZFG1"/>
<evidence type="ECO:0000313" key="13">
    <source>
        <dbReference type="Proteomes" id="UP000064920"/>
    </source>
</evidence>
<dbReference type="PANTHER" id="PTHR11575">
    <property type="entry name" value="5'-NUCLEOTIDASE-RELATED"/>
    <property type="match status" value="1"/>
</dbReference>
<dbReference type="PROSITE" id="PS00786">
    <property type="entry name" value="5_NUCLEOTIDASE_2"/>
    <property type="match status" value="1"/>
</dbReference>
<dbReference type="InterPro" id="IPR006146">
    <property type="entry name" value="5'-Nucleotdase_CS"/>
</dbReference>
<dbReference type="OrthoDB" id="9803927at2"/>
<evidence type="ECO:0000313" key="12">
    <source>
        <dbReference type="EMBL" id="ALI55217.1"/>
    </source>
</evidence>
<comment type="cofactor">
    <cofactor evidence="3">
        <name>a divalent metal cation</name>
        <dbReference type="ChEBI" id="CHEBI:60240"/>
    </cofactor>
</comment>
<dbReference type="SUPFAM" id="SSF55816">
    <property type="entry name" value="5'-nucleotidase (syn. UDP-sugar hydrolase), C-terminal domain"/>
    <property type="match status" value="1"/>
</dbReference>
<dbReference type="GO" id="GO:0030288">
    <property type="term" value="C:outer membrane-bounded periplasmic space"/>
    <property type="evidence" value="ECO:0007669"/>
    <property type="project" value="TreeGrafter"/>
</dbReference>
<evidence type="ECO:0000256" key="10">
    <source>
        <dbReference type="ARBA" id="ARBA00023268"/>
    </source>
</evidence>
<keyword evidence="10" id="KW-0511">Multifunctional enzyme</keyword>
<evidence type="ECO:0000256" key="3">
    <source>
        <dbReference type="ARBA" id="ARBA00001968"/>
    </source>
</evidence>
<keyword evidence="13" id="KW-1185">Reference proteome</keyword>
<dbReference type="InterPro" id="IPR029052">
    <property type="entry name" value="Metallo-depent_PP-like"/>
</dbReference>
<dbReference type="InterPro" id="IPR008334">
    <property type="entry name" value="5'-Nucleotdase_C"/>
</dbReference>
<keyword evidence="6" id="KW-0479">Metal-binding</keyword>
<dbReference type="NCBIfam" id="NF006938">
    <property type="entry name" value="PRK09420.1"/>
    <property type="match status" value="1"/>
</dbReference>
<evidence type="ECO:0000256" key="1">
    <source>
        <dbReference type="ARBA" id="ARBA00000527"/>
    </source>
</evidence>
<evidence type="ECO:0000256" key="5">
    <source>
        <dbReference type="ARBA" id="ARBA00006654"/>
    </source>
</evidence>
<dbReference type="EC" id="3.1.4.16" evidence="12"/>
<comment type="similarity">
    <text evidence="5 11">Belongs to the 5'-nucleotidase family.</text>
</comment>
<dbReference type="Proteomes" id="UP000064920">
    <property type="component" value="Chromosome"/>
</dbReference>
<dbReference type="Gene3D" id="3.60.21.10">
    <property type="match status" value="1"/>
</dbReference>
<dbReference type="InterPro" id="IPR006179">
    <property type="entry name" value="5_nucleotidase/apyrase"/>
</dbReference>
<keyword evidence="9 11" id="KW-0378">Hydrolase</keyword>
<name>A0A0N9ZFG1_9RHOB</name>
<dbReference type="Gene3D" id="3.90.780.10">
    <property type="entry name" value="5'-Nucleotidase, C-terminal domain"/>
    <property type="match status" value="1"/>
</dbReference>
<dbReference type="InterPro" id="IPR004843">
    <property type="entry name" value="Calcineurin-like_PHP"/>
</dbReference>
<evidence type="ECO:0000256" key="2">
    <source>
        <dbReference type="ARBA" id="ARBA00001730"/>
    </source>
</evidence>
<organism evidence="12 13">
    <name type="scientific">Celeribacter marinus</name>
    <dbReference type="NCBI Taxonomy" id="1397108"/>
    <lineage>
        <taxon>Bacteria</taxon>
        <taxon>Pseudomonadati</taxon>
        <taxon>Pseudomonadota</taxon>
        <taxon>Alphaproteobacteria</taxon>
        <taxon>Rhodobacterales</taxon>
        <taxon>Roseobacteraceae</taxon>
        <taxon>Celeribacter</taxon>
    </lineage>
</organism>
<dbReference type="Pfam" id="PF00149">
    <property type="entry name" value="Metallophos"/>
    <property type="match status" value="1"/>
</dbReference>
<evidence type="ECO:0000256" key="9">
    <source>
        <dbReference type="ARBA" id="ARBA00022801"/>
    </source>
</evidence>
<dbReference type="STRING" id="1397108.IMCC12053_1269"/>
<dbReference type="EMBL" id="CP012023">
    <property type="protein sequence ID" value="ALI55217.1"/>
    <property type="molecule type" value="Genomic_DNA"/>
</dbReference>
<dbReference type="InterPro" id="IPR036907">
    <property type="entry name" value="5'-Nucleotdase_C_sf"/>
</dbReference>
<evidence type="ECO:0000256" key="11">
    <source>
        <dbReference type="RuleBase" id="RU362119"/>
    </source>
</evidence>